<protein>
    <recommendedName>
        <fullName evidence="3">Endonuclease/exonuclease/phosphatase domain-containing protein</fullName>
    </recommendedName>
</protein>
<name>A0A0D6LFY0_9BILA</name>
<dbReference type="SUPFAM" id="SSF56219">
    <property type="entry name" value="DNase I-like"/>
    <property type="match status" value="1"/>
</dbReference>
<evidence type="ECO:0000313" key="1">
    <source>
        <dbReference type="EMBL" id="EPB68816.1"/>
    </source>
</evidence>
<dbReference type="Gene3D" id="3.60.10.10">
    <property type="entry name" value="Endonuclease/exonuclease/phosphatase"/>
    <property type="match status" value="1"/>
</dbReference>
<dbReference type="InterPro" id="IPR027124">
    <property type="entry name" value="Swc5/CFDP1/2"/>
</dbReference>
<sequence length="223" mass="24580">MARRRIHVLCLQETRWKGSKARKIGDGIKLFYHGIEAKRNAMAIAALEPLKEYVSSVNRVSDRTITLRVATDDGFWTVVSVYAPQCGCTEAEKEACDYITVAGGFNGHVGQDRKGFDRVHGGRGFGRRNQEGERIVELAEAHDLAIAITFFMKWESPKITYFSGGRQSKIDYILLNPKRTEVMSSIGGADAVLDENGTAPTQTEEFQYLGSILSADGTVDAAV</sequence>
<evidence type="ECO:0008006" key="3">
    <source>
        <dbReference type="Google" id="ProtNLM"/>
    </source>
</evidence>
<gene>
    <name evidence="1" type="ORF">ANCCEY_12100</name>
</gene>
<reference evidence="1 2" key="1">
    <citation type="submission" date="2013-05" db="EMBL/GenBank/DDBJ databases">
        <title>Draft genome of the parasitic nematode Anyclostoma ceylanicum.</title>
        <authorList>
            <person name="Mitreva M."/>
        </authorList>
    </citation>
    <scope>NUCLEOTIDE SEQUENCE [LARGE SCALE GENOMIC DNA]</scope>
</reference>
<dbReference type="Proteomes" id="UP000054495">
    <property type="component" value="Unassembled WGS sequence"/>
</dbReference>
<keyword evidence="2" id="KW-1185">Reference proteome</keyword>
<organism evidence="1 2">
    <name type="scientific">Ancylostoma ceylanicum</name>
    <dbReference type="NCBI Taxonomy" id="53326"/>
    <lineage>
        <taxon>Eukaryota</taxon>
        <taxon>Metazoa</taxon>
        <taxon>Ecdysozoa</taxon>
        <taxon>Nematoda</taxon>
        <taxon>Chromadorea</taxon>
        <taxon>Rhabditida</taxon>
        <taxon>Rhabditina</taxon>
        <taxon>Rhabditomorpha</taxon>
        <taxon>Strongyloidea</taxon>
        <taxon>Ancylostomatidae</taxon>
        <taxon>Ancylostomatinae</taxon>
        <taxon>Ancylostoma</taxon>
    </lineage>
</organism>
<dbReference type="AlphaFoldDB" id="A0A0D6LFY0"/>
<evidence type="ECO:0000313" key="2">
    <source>
        <dbReference type="Proteomes" id="UP000054495"/>
    </source>
</evidence>
<accession>A0A0D6LFY0</accession>
<dbReference type="EMBL" id="KE125378">
    <property type="protein sequence ID" value="EPB68816.1"/>
    <property type="molecule type" value="Genomic_DNA"/>
</dbReference>
<proteinExistence type="predicted"/>
<dbReference type="PANTHER" id="PTHR23227">
    <property type="entry name" value="BUCENTAUR RELATED"/>
    <property type="match status" value="1"/>
</dbReference>
<dbReference type="InterPro" id="IPR036691">
    <property type="entry name" value="Endo/exonu/phosph_ase_sf"/>
</dbReference>
<dbReference type="PANTHER" id="PTHR23227:SF83">
    <property type="entry name" value="ENDONUCLEASE_EXONUCLEASE_PHOSPHATASE DOMAIN-CONTAINING PROTEIN"/>
    <property type="match status" value="1"/>
</dbReference>